<dbReference type="PIRSF" id="PIRSF003128">
    <property type="entry name" value="RecN"/>
    <property type="match status" value="1"/>
</dbReference>
<keyword evidence="5 9" id="KW-0227">DNA damage</keyword>
<dbReference type="GO" id="GO:0009432">
    <property type="term" value="P:SOS response"/>
    <property type="evidence" value="ECO:0007669"/>
    <property type="project" value="UniProtKB-ARBA"/>
</dbReference>
<evidence type="ECO:0000256" key="7">
    <source>
        <dbReference type="ARBA" id="ARBA00023204"/>
    </source>
</evidence>
<dbReference type="NCBIfam" id="TIGR00634">
    <property type="entry name" value="recN"/>
    <property type="match status" value="1"/>
</dbReference>
<dbReference type="GO" id="GO:0006281">
    <property type="term" value="P:DNA repair"/>
    <property type="evidence" value="ECO:0007669"/>
    <property type="project" value="UniProtKB-KW"/>
</dbReference>
<evidence type="ECO:0000256" key="9">
    <source>
        <dbReference type="PIRNR" id="PIRNR003128"/>
    </source>
</evidence>
<evidence type="ECO:0000256" key="6">
    <source>
        <dbReference type="ARBA" id="ARBA00022840"/>
    </source>
</evidence>
<name>A0A6F8PP25_9GAMM</name>
<comment type="similarity">
    <text evidence="2 9">Belongs to the RecN family.</text>
</comment>
<dbReference type="InterPro" id="IPR003395">
    <property type="entry name" value="RecF/RecN/SMC_N"/>
</dbReference>
<dbReference type="FunFam" id="3.40.50.300:FF:000319">
    <property type="entry name" value="DNA repair protein RecN"/>
    <property type="match status" value="1"/>
</dbReference>
<evidence type="ECO:0000256" key="4">
    <source>
        <dbReference type="ARBA" id="ARBA00022741"/>
    </source>
</evidence>
<evidence type="ECO:0000259" key="10">
    <source>
        <dbReference type="Pfam" id="PF02463"/>
    </source>
</evidence>
<evidence type="ECO:0000256" key="2">
    <source>
        <dbReference type="ARBA" id="ARBA00009441"/>
    </source>
</evidence>
<evidence type="ECO:0000256" key="1">
    <source>
        <dbReference type="ARBA" id="ARBA00003618"/>
    </source>
</evidence>
<feature type="domain" description="RecF/RecN/SMC N-terminal" evidence="10">
    <location>
        <begin position="2"/>
        <end position="506"/>
    </location>
</feature>
<comment type="function">
    <text evidence="1 9">May be involved in recombinational repair of damaged DNA.</text>
</comment>
<dbReference type="NCBIfam" id="NF008121">
    <property type="entry name" value="PRK10869.1"/>
    <property type="match status" value="1"/>
</dbReference>
<reference evidence="12" key="1">
    <citation type="submission" date="2019-11" db="EMBL/GenBank/DDBJ databases">
        <title>Isolation and characterization of two novel species in the genus Thiomicrorhabdus.</title>
        <authorList>
            <person name="Mochizuki J."/>
            <person name="Kojima H."/>
            <person name="Fukui M."/>
        </authorList>
    </citation>
    <scope>NUCLEOTIDE SEQUENCE [LARGE SCALE GENOMIC DNA]</scope>
    <source>
        <strain evidence="12">AkT22</strain>
    </source>
</reference>
<dbReference type="Proteomes" id="UP000501466">
    <property type="component" value="Chromosome"/>
</dbReference>
<dbReference type="AlphaFoldDB" id="A0A6F8PP25"/>
<dbReference type="PANTHER" id="PTHR11059">
    <property type="entry name" value="DNA REPAIR PROTEIN RECN"/>
    <property type="match status" value="1"/>
</dbReference>
<dbReference type="PANTHER" id="PTHR11059:SF0">
    <property type="entry name" value="DNA REPAIR PROTEIN RECN"/>
    <property type="match status" value="1"/>
</dbReference>
<dbReference type="InterPro" id="IPR004604">
    <property type="entry name" value="DNA_recomb/repair_RecN"/>
</dbReference>
<dbReference type="Gene3D" id="3.40.50.300">
    <property type="entry name" value="P-loop containing nucleotide triphosphate hydrolases"/>
    <property type="match status" value="2"/>
</dbReference>
<keyword evidence="12" id="KW-1185">Reference proteome</keyword>
<keyword evidence="6" id="KW-0067">ATP-binding</keyword>
<evidence type="ECO:0000313" key="11">
    <source>
        <dbReference type="EMBL" id="BBP43869.1"/>
    </source>
</evidence>
<gene>
    <name evidence="11" type="primary">recN</name>
    <name evidence="11" type="ORF">THMIRHAT_16150</name>
</gene>
<organism evidence="11 12">
    <name type="scientific">Thiosulfativibrio zosterae</name>
    <dbReference type="NCBI Taxonomy" id="2675053"/>
    <lineage>
        <taxon>Bacteria</taxon>
        <taxon>Pseudomonadati</taxon>
        <taxon>Pseudomonadota</taxon>
        <taxon>Gammaproteobacteria</taxon>
        <taxon>Thiotrichales</taxon>
        <taxon>Piscirickettsiaceae</taxon>
        <taxon>Thiosulfativibrio</taxon>
    </lineage>
</organism>
<dbReference type="EMBL" id="AP021888">
    <property type="protein sequence ID" value="BBP43869.1"/>
    <property type="molecule type" value="Genomic_DNA"/>
</dbReference>
<sequence length="559" mass="61655">MLQELSIQNLALIEKLTLEFKTGFTTLTGETGAGKSILLDALGLCLGERADSGLVRYGTDRADVTADFAIQKVPHALEWLKQQELDDEDNCLLRRTVTSEGRSKAYINGLPVAIGQLKELSALLIDIHGQHEHQTLLHANQQLALLDAYAQHPDLVEKCRKNYQAWSKLTQHYQKLTAEQSDKTSKIELLEFQLKEFNKVSPQAEEFELLSEEQNALSHAQEIQQASLNAYELIDGEDGVSERLARAIDELESAVEFQPQLKNTLTQLNSLLIEAQEAAADCQHQGNSIELDPERLQQVEERLAELFGLAKKYHLSPEELVGKHQQLRQELDLLTDSSNSLEHLETEIKNAFQTFEQSAKTLSASRQKSAKILAKTVTASMHELGMPNGQFEIAITPLEKPLATGSDRVELLVTANKGQPLQPLAKVASGGELSRISLAIQVASAEVASLPTLIFDEVDVGIGGGIAEVVGQKMQTLGSHRQVLSITHLAQVAAHGNQHYHISKTTENDLTFTQVNELNTADRIEELARMLGGLKITEQTRSHAQEMLETAQSISTSPN</sequence>
<proteinExistence type="inferred from homology"/>
<evidence type="ECO:0000256" key="5">
    <source>
        <dbReference type="ARBA" id="ARBA00022763"/>
    </source>
</evidence>
<dbReference type="Pfam" id="PF02463">
    <property type="entry name" value="SMC_N"/>
    <property type="match status" value="1"/>
</dbReference>
<evidence type="ECO:0000256" key="3">
    <source>
        <dbReference type="ARBA" id="ARBA00021315"/>
    </source>
</evidence>
<evidence type="ECO:0000313" key="12">
    <source>
        <dbReference type="Proteomes" id="UP000501466"/>
    </source>
</evidence>
<dbReference type="GO" id="GO:0043590">
    <property type="term" value="C:bacterial nucleoid"/>
    <property type="evidence" value="ECO:0007669"/>
    <property type="project" value="TreeGrafter"/>
</dbReference>
<keyword evidence="4" id="KW-0547">Nucleotide-binding</keyword>
<dbReference type="FunFam" id="3.40.50.300:FF:000356">
    <property type="entry name" value="DNA repair protein RecN"/>
    <property type="match status" value="1"/>
</dbReference>
<dbReference type="GO" id="GO:0005524">
    <property type="term" value="F:ATP binding"/>
    <property type="evidence" value="ECO:0007669"/>
    <property type="project" value="UniProtKB-KW"/>
</dbReference>
<dbReference type="InterPro" id="IPR027417">
    <property type="entry name" value="P-loop_NTPase"/>
</dbReference>
<dbReference type="SUPFAM" id="SSF52540">
    <property type="entry name" value="P-loop containing nucleoside triphosphate hydrolases"/>
    <property type="match status" value="2"/>
</dbReference>
<evidence type="ECO:0000256" key="8">
    <source>
        <dbReference type="ARBA" id="ARBA00033408"/>
    </source>
</evidence>
<accession>A0A6F8PP25</accession>
<dbReference type="GO" id="GO:0006310">
    <property type="term" value="P:DNA recombination"/>
    <property type="evidence" value="ECO:0007669"/>
    <property type="project" value="InterPro"/>
</dbReference>
<dbReference type="CDD" id="cd03241">
    <property type="entry name" value="ABC_RecN"/>
    <property type="match status" value="2"/>
</dbReference>
<keyword evidence="7 9" id="KW-0234">DNA repair</keyword>
<dbReference type="KEGG" id="tzo:THMIRHAT_16150"/>
<protein>
    <recommendedName>
        <fullName evidence="3 9">DNA repair protein RecN</fullName>
    </recommendedName>
    <alternativeName>
        <fullName evidence="8 9">Recombination protein N</fullName>
    </alternativeName>
</protein>